<feature type="compositionally biased region" description="Polar residues" evidence="2">
    <location>
        <begin position="311"/>
        <end position="327"/>
    </location>
</feature>
<dbReference type="AlphaFoldDB" id="A0A914C679"/>
<keyword evidence="1" id="KW-0175">Coiled coil</keyword>
<evidence type="ECO:0000313" key="3">
    <source>
        <dbReference type="Proteomes" id="UP000887540"/>
    </source>
</evidence>
<feature type="coiled-coil region" evidence="1">
    <location>
        <begin position="112"/>
        <end position="260"/>
    </location>
</feature>
<accession>A0A914C679</accession>
<protein>
    <submittedName>
        <fullName evidence="4">Uncharacterized protein</fullName>
    </submittedName>
</protein>
<evidence type="ECO:0000256" key="1">
    <source>
        <dbReference type="SAM" id="Coils"/>
    </source>
</evidence>
<proteinExistence type="predicted"/>
<keyword evidence="3" id="KW-1185">Reference proteome</keyword>
<dbReference type="WBParaSite" id="ACRNAN_Path_40.g144.t1">
    <property type="protein sequence ID" value="ACRNAN_Path_40.g144.t1"/>
    <property type="gene ID" value="ACRNAN_Path_40.g144"/>
</dbReference>
<feature type="region of interest" description="Disordered" evidence="2">
    <location>
        <begin position="309"/>
        <end position="348"/>
    </location>
</feature>
<organism evidence="3 4">
    <name type="scientific">Acrobeloides nanus</name>
    <dbReference type="NCBI Taxonomy" id="290746"/>
    <lineage>
        <taxon>Eukaryota</taxon>
        <taxon>Metazoa</taxon>
        <taxon>Ecdysozoa</taxon>
        <taxon>Nematoda</taxon>
        <taxon>Chromadorea</taxon>
        <taxon>Rhabditida</taxon>
        <taxon>Tylenchina</taxon>
        <taxon>Cephalobomorpha</taxon>
        <taxon>Cephaloboidea</taxon>
        <taxon>Cephalobidae</taxon>
        <taxon>Acrobeloides</taxon>
    </lineage>
</organism>
<evidence type="ECO:0000256" key="2">
    <source>
        <dbReference type="SAM" id="MobiDB-lite"/>
    </source>
</evidence>
<sequence>MSLCADVTNKLEDKSRADEVKFLIQQIETTLAVLNGCLNFSDQDLNGAESYLKEAHARVDFIKKLNDEDTVFLNSTKLKINTPKSSFSLDNGKIHARFDLLALKPELEVEQKNMIKGKLEKLEQELQQAESDCFESEQELKTIEEELDTLQLQIDQENLAIEDTRTQENHMEDKIAELETNIEEVIAQDTLLDDAIEELSWHKRFKESEDLYMELLQEHDNMEMEVQKDEDYGARLSNEIEESRIELEMLKEQVNKQRSEMASSIPARPIFVQPQVPAMKFFNKPNPVPAMSERKPILVVPEKKIAIQPVPTKNEQKSVLQSQNNPKQLPFDETMETDMDQSIWGTDF</sequence>
<reference evidence="4" key="1">
    <citation type="submission" date="2022-11" db="UniProtKB">
        <authorList>
            <consortium name="WormBaseParasite"/>
        </authorList>
    </citation>
    <scope>IDENTIFICATION</scope>
</reference>
<name>A0A914C679_9BILA</name>
<evidence type="ECO:0000313" key="4">
    <source>
        <dbReference type="WBParaSite" id="ACRNAN_Path_40.g144.t1"/>
    </source>
</evidence>
<dbReference type="Proteomes" id="UP000887540">
    <property type="component" value="Unplaced"/>
</dbReference>